<dbReference type="GO" id="GO:0009055">
    <property type="term" value="F:electron transfer activity"/>
    <property type="evidence" value="ECO:0007669"/>
    <property type="project" value="InterPro"/>
</dbReference>
<feature type="compositionally biased region" description="Acidic residues" evidence="1">
    <location>
        <begin position="214"/>
        <end position="229"/>
    </location>
</feature>
<evidence type="ECO:0000313" key="5">
    <source>
        <dbReference type="EMBL" id="GMI11477.1"/>
    </source>
</evidence>
<organism evidence="5 6">
    <name type="scientific">Triparma laevis f. longispina</name>
    <dbReference type="NCBI Taxonomy" id="1714387"/>
    <lineage>
        <taxon>Eukaryota</taxon>
        <taxon>Sar</taxon>
        <taxon>Stramenopiles</taxon>
        <taxon>Ochrophyta</taxon>
        <taxon>Bolidophyceae</taxon>
        <taxon>Parmales</taxon>
        <taxon>Triparmaceae</taxon>
        <taxon>Triparma</taxon>
    </lineage>
</organism>
<evidence type="ECO:0000256" key="1">
    <source>
        <dbReference type="SAM" id="MobiDB-lite"/>
    </source>
</evidence>
<evidence type="ECO:0000256" key="2">
    <source>
        <dbReference type="SAM" id="Phobius"/>
    </source>
</evidence>
<feature type="domain" description="Phytocyanin" evidence="4">
    <location>
        <begin position="19"/>
        <end position="115"/>
    </location>
</feature>
<evidence type="ECO:0000313" key="6">
    <source>
        <dbReference type="Proteomes" id="UP001165122"/>
    </source>
</evidence>
<keyword evidence="2" id="KW-0812">Transmembrane</keyword>
<name>A0A9W7KTX5_9STRA</name>
<feature type="chain" id="PRO_5040947153" description="Phytocyanin domain-containing protein" evidence="3">
    <location>
        <begin position="19"/>
        <end position="257"/>
    </location>
</feature>
<sequence length="257" mass="26778">MMIFPLTLFAVLATTSLAADVEIDWTADMVQTATAQRGDTLKFTWAGTKPVGWVATKAEFDSCVVTDAYDQTGMTSPSLVTVSPDTPDGTVLYFINTRSNHCTDKGMKIAITVNGGDGGTSGQCVAIACRTTSSGPPSNGVPVRDFECCSYADLYGYKASCADGYTYYNWDRKSDSKGGWQESSATCRTDGAGSPDGSCCVAEGGAVPSVATEPSDEEPDDTDPDDTDLDGGGSAVGLNLGAFALALTSVFMFAVVQ</sequence>
<dbReference type="AlphaFoldDB" id="A0A9W7KTX5"/>
<gene>
    <name evidence="5" type="ORF">TrLO_g5190</name>
</gene>
<comment type="caution">
    <text evidence="5">The sequence shown here is derived from an EMBL/GenBank/DDBJ whole genome shotgun (WGS) entry which is preliminary data.</text>
</comment>
<evidence type="ECO:0000259" key="4">
    <source>
        <dbReference type="PROSITE" id="PS51485"/>
    </source>
</evidence>
<proteinExistence type="predicted"/>
<dbReference type="EMBL" id="BRXW01000162">
    <property type="protein sequence ID" value="GMI11477.1"/>
    <property type="molecule type" value="Genomic_DNA"/>
</dbReference>
<dbReference type="InterPro" id="IPR003245">
    <property type="entry name" value="Phytocyanin_dom"/>
</dbReference>
<feature type="signal peptide" evidence="3">
    <location>
        <begin position="1"/>
        <end position="18"/>
    </location>
</feature>
<dbReference type="PROSITE" id="PS51485">
    <property type="entry name" value="PHYTOCYANIN"/>
    <property type="match status" value="1"/>
</dbReference>
<accession>A0A9W7KTX5</accession>
<dbReference type="Gene3D" id="2.60.40.420">
    <property type="entry name" value="Cupredoxins - blue copper proteins"/>
    <property type="match status" value="1"/>
</dbReference>
<keyword evidence="6" id="KW-1185">Reference proteome</keyword>
<dbReference type="InterPro" id="IPR008972">
    <property type="entry name" value="Cupredoxin"/>
</dbReference>
<keyword evidence="2" id="KW-0472">Membrane</keyword>
<reference evidence="6" key="1">
    <citation type="journal article" date="2023" name="Commun. Biol.">
        <title>Genome analysis of Parmales, the sister group of diatoms, reveals the evolutionary specialization of diatoms from phago-mixotrophs to photoautotrophs.</title>
        <authorList>
            <person name="Ban H."/>
            <person name="Sato S."/>
            <person name="Yoshikawa S."/>
            <person name="Yamada K."/>
            <person name="Nakamura Y."/>
            <person name="Ichinomiya M."/>
            <person name="Sato N."/>
            <person name="Blanc-Mathieu R."/>
            <person name="Endo H."/>
            <person name="Kuwata A."/>
            <person name="Ogata H."/>
        </authorList>
    </citation>
    <scope>NUCLEOTIDE SEQUENCE [LARGE SCALE GENOMIC DNA]</scope>
    <source>
        <strain evidence="6">NIES 3700</strain>
    </source>
</reference>
<evidence type="ECO:0000256" key="3">
    <source>
        <dbReference type="SAM" id="SignalP"/>
    </source>
</evidence>
<feature type="region of interest" description="Disordered" evidence="1">
    <location>
        <begin position="208"/>
        <end position="231"/>
    </location>
</feature>
<keyword evidence="2" id="KW-1133">Transmembrane helix</keyword>
<feature type="transmembrane region" description="Helical" evidence="2">
    <location>
        <begin position="236"/>
        <end position="256"/>
    </location>
</feature>
<dbReference type="SUPFAM" id="SSF49503">
    <property type="entry name" value="Cupredoxins"/>
    <property type="match status" value="1"/>
</dbReference>
<keyword evidence="3" id="KW-0732">Signal</keyword>
<dbReference type="Proteomes" id="UP001165122">
    <property type="component" value="Unassembled WGS sequence"/>
</dbReference>
<protein>
    <recommendedName>
        <fullName evidence="4">Phytocyanin domain-containing protein</fullName>
    </recommendedName>
</protein>
<dbReference type="OrthoDB" id="2015260at2759"/>